<dbReference type="OrthoDB" id="10559638at2759"/>
<gene>
    <name evidence="2" type="ORF">llap_7992</name>
</gene>
<organism evidence="2 3">
    <name type="scientific">Limosa lapponica baueri</name>
    <dbReference type="NCBI Taxonomy" id="1758121"/>
    <lineage>
        <taxon>Eukaryota</taxon>
        <taxon>Metazoa</taxon>
        <taxon>Chordata</taxon>
        <taxon>Craniata</taxon>
        <taxon>Vertebrata</taxon>
        <taxon>Euteleostomi</taxon>
        <taxon>Archelosauria</taxon>
        <taxon>Archosauria</taxon>
        <taxon>Dinosauria</taxon>
        <taxon>Saurischia</taxon>
        <taxon>Theropoda</taxon>
        <taxon>Coelurosauria</taxon>
        <taxon>Aves</taxon>
        <taxon>Neognathae</taxon>
        <taxon>Neoaves</taxon>
        <taxon>Charadriiformes</taxon>
        <taxon>Scolopacidae</taxon>
        <taxon>Limosa</taxon>
    </lineage>
</organism>
<sequence>MGASVFWQSTETSTAVVGIAIYHDGKHIYTISHSPWANGVKSIVKKSSCDDHMTVKEGLKVSQQTRVQTKQVQENVHPVPQMTIKSELSQFRKTGFCFTKYQAMAFGSSFQVLSLPDAMRCERPGEASQGEMKAFVLFQRSKEKLKFHQLLVGFPIQSRIKAISAENDNQTKSKATHASCDFTQKDGVKEQREKEEPWRHAPEA</sequence>
<proteinExistence type="predicted"/>
<dbReference type="EMBL" id="KZ506086">
    <property type="protein sequence ID" value="PKU41700.1"/>
    <property type="molecule type" value="Genomic_DNA"/>
</dbReference>
<feature type="region of interest" description="Disordered" evidence="1">
    <location>
        <begin position="167"/>
        <end position="204"/>
    </location>
</feature>
<evidence type="ECO:0000256" key="1">
    <source>
        <dbReference type="SAM" id="MobiDB-lite"/>
    </source>
</evidence>
<name>A0A2I0U6I2_LIMLA</name>
<dbReference type="Proteomes" id="UP000233556">
    <property type="component" value="Unassembled WGS sequence"/>
</dbReference>
<evidence type="ECO:0000313" key="3">
    <source>
        <dbReference type="Proteomes" id="UP000233556"/>
    </source>
</evidence>
<keyword evidence="3" id="KW-1185">Reference proteome</keyword>
<reference evidence="3" key="2">
    <citation type="submission" date="2017-12" db="EMBL/GenBank/DDBJ databases">
        <title>Genome sequence of the Bar-tailed Godwit (Limosa lapponica baueri).</title>
        <authorList>
            <person name="Lima N.C.B."/>
            <person name="Parody-Merino A.M."/>
            <person name="Battley P.F."/>
            <person name="Fidler A.E."/>
            <person name="Prosdocimi F."/>
        </authorList>
    </citation>
    <scope>NUCLEOTIDE SEQUENCE [LARGE SCALE GENOMIC DNA]</scope>
</reference>
<accession>A0A2I0U6I2</accession>
<evidence type="ECO:0000313" key="2">
    <source>
        <dbReference type="EMBL" id="PKU41700.1"/>
    </source>
</evidence>
<feature type="compositionally biased region" description="Basic and acidic residues" evidence="1">
    <location>
        <begin position="183"/>
        <end position="204"/>
    </location>
</feature>
<reference evidence="3" key="1">
    <citation type="submission" date="2017-11" db="EMBL/GenBank/DDBJ databases">
        <authorList>
            <person name="Lima N.C."/>
            <person name="Parody-Merino A.M."/>
            <person name="Battley P.F."/>
            <person name="Fidler A.E."/>
            <person name="Prosdocimi F."/>
        </authorList>
    </citation>
    <scope>NUCLEOTIDE SEQUENCE [LARGE SCALE GENOMIC DNA]</scope>
</reference>
<protein>
    <submittedName>
        <fullName evidence="2">Uncharacterized protein</fullName>
    </submittedName>
</protein>
<dbReference type="AlphaFoldDB" id="A0A2I0U6I2"/>